<dbReference type="CDD" id="cd04301">
    <property type="entry name" value="NAT_SF"/>
    <property type="match status" value="1"/>
</dbReference>
<protein>
    <submittedName>
        <fullName evidence="2">GNAT family N-acetyltransferase</fullName>
        <ecNumber evidence="2">2.3.1.-</ecNumber>
    </submittedName>
</protein>
<keyword evidence="2" id="KW-0012">Acyltransferase</keyword>
<feature type="domain" description="N-acetyltransferase" evidence="1">
    <location>
        <begin position="3"/>
        <end position="158"/>
    </location>
</feature>
<keyword evidence="3" id="KW-1185">Reference proteome</keyword>
<comment type="caution">
    <text evidence="2">The sequence shown here is derived from an EMBL/GenBank/DDBJ whole genome shotgun (WGS) entry which is preliminary data.</text>
</comment>
<dbReference type="Proteomes" id="UP001238540">
    <property type="component" value="Unassembled WGS sequence"/>
</dbReference>
<proteinExistence type="predicted"/>
<gene>
    <name evidence="2" type="ORF">QWZ16_11940</name>
</gene>
<dbReference type="PROSITE" id="PS51186">
    <property type="entry name" value="GNAT"/>
    <property type="match status" value="1"/>
</dbReference>
<dbReference type="EMBL" id="JAUFQC010000001">
    <property type="protein sequence ID" value="MDN3610416.1"/>
    <property type="molecule type" value="Genomic_DNA"/>
</dbReference>
<dbReference type="EC" id="2.3.1.-" evidence="2"/>
<accession>A0ABT8BVJ2</accession>
<dbReference type="InterPro" id="IPR016181">
    <property type="entry name" value="Acyl_CoA_acyltransferase"/>
</dbReference>
<organism evidence="2 3">
    <name type="scientific">Vibrio ostreicida</name>
    <dbReference type="NCBI Taxonomy" id="526588"/>
    <lineage>
        <taxon>Bacteria</taxon>
        <taxon>Pseudomonadati</taxon>
        <taxon>Pseudomonadota</taxon>
        <taxon>Gammaproteobacteria</taxon>
        <taxon>Vibrionales</taxon>
        <taxon>Vibrionaceae</taxon>
        <taxon>Vibrio</taxon>
    </lineage>
</organism>
<evidence type="ECO:0000313" key="3">
    <source>
        <dbReference type="Proteomes" id="UP001238540"/>
    </source>
</evidence>
<reference evidence="3" key="1">
    <citation type="journal article" date="2019" name="Int. J. Syst. Evol. Microbiol.">
        <title>The Global Catalogue of Microorganisms (GCM) 10K type strain sequencing project: providing services to taxonomists for standard genome sequencing and annotation.</title>
        <authorList>
            <consortium name="The Broad Institute Genomics Platform"/>
            <consortium name="The Broad Institute Genome Sequencing Center for Infectious Disease"/>
            <person name="Wu L."/>
            <person name="Ma J."/>
        </authorList>
    </citation>
    <scope>NUCLEOTIDE SEQUENCE [LARGE SCALE GENOMIC DNA]</scope>
    <source>
        <strain evidence="3">CECT 7398</strain>
    </source>
</reference>
<evidence type="ECO:0000313" key="2">
    <source>
        <dbReference type="EMBL" id="MDN3610416.1"/>
    </source>
</evidence>
<keyword evidence="2" id="KW-0808">Transferase</keyword>
<dbReference type="Gene3D" id="3.40.630.30">
    <property type="match status" value="1"/>
</dbReference>
<name>A0ABT8BVJ2_9VIBR</name>
<dbReference type="GO" id="GO:0016746">
    <property type="term" value="F:acyltransferase activity"/>
    <property type="evidence" value="ECO:0007669"/>
    <property type="project" value="UniProtKB-KW"/>
</dbReference>
<dbReference type="SUPFAM" id="SSF55729">
    <property type="entry name" value="Acyl-CoA N-acyltransferases (Nat)"/>
    <property type="match status" value="1"/>
</dbReference>
<dbReference type="Pfam" id="PF00583">
    <property type="entry name" value="Acetyltransf_1"/>
    <property type="match status" value="1"/>
</dbReference>
<evidence type="ECO:0000259" key="1">
    <source>
        <dbReference type="PROSITE" id="PS51186"/>
    </source>
</evidence>
<dbReference type="RefSeq" id="WP_170882067.1">
    <property type="nucleotide sequence ID" value="NZ_JABEYA020000001.1"/>
</dbReference>
<dbReference type="InterPro" id="IPR000182">
    <property type="entry name" value="GNAT_dom"/>
</dbReference>
<sequence length="179" mass="20975">MEIKLIDITRESRHVLENLFFYYNYDMSEFMGWNPDEQGKFGYNAGMLDPYWESNDHQPYFIYVNAELAGFVIIRDDPCDRSTYDIAQFFVVRKYKGQGVGKQTLAHIVKKFPGKWQIRVLLENTGALCFWRSSVSNIVGDNYRLSQEHDVDLLMNFIRFDARTDGVNPSTSFDDEIHV</sequence>